<evidence type="ECO:0000313" key="3">
    <source>
        <dbReference type="Proteomes" id="UP000663831"/>
    </source>
</evidence>
<reference evidence="2" key="1">
    <citation type="submission" date="2021-01" db="EMBL/GenBank/DDBJ databases">
        <authorList>
            <person name="Kaushik A."/>
        </authorList>
    </citation>
    <scope>NUCLEOTIDE SEQUENCE</scope>
    <source>
        <strain evidence="2">AG3-1AP</strain>
    </source>
</reference>
<proteinExistence type="predicted"/>
<dbReference type="Proteomes" id="UP000663831">
    <property type="component" value="Unassembled WGS sequence"/>
</dbReference>
<dbReference type="AlphaFoldDB" id="A0A8H3HQY2"/>
<gene>
    <name evidence="2" type="ORF">RDB_LOCUS162502</name>
</gene>
<feature type="region of interest" description="Disordered" evidence="1">
    <location>
        <begin position="33"/>
        <end position="84"/>
    </location>
</feature>
<accession>A0A8H3HQY2</accession>
<dbReference type="EMBL" id="CAJMWV010008221">
    <property type="protein sequence ID" value="CAE6534578.1"/>
    <property type="molecule type" value="Genomic_DNA"/>
</dbReference>
<protein>
    <submittedName>
        <fullName evidence="2">Uncharacterized protein</fullName>
    </submittedName>
</protein>
<sequence length="84" mass="9163">MGCVPDARYVRSLGASAMPVKVINHIYYGTDDVPKTRTPSTATRRLSEDEDSMPVLSVSTRAGPLRDTAYWPPTPASMHLSPES</sequence>
<name>A0A8H3HQY2_9AGAM</name>
<evidence type="ECO:0000313" key="2">
    <source>
        <dbReference type="EMBL" id="CAE6534578.1"/>
    </source>
</evidence>
<evidence type="ECO:0000256" key="1">
    <source>
        <dbReference type="SAM" id="MobiDB-lite"/>
    </source>
</evidence>
<dbReference type="OrthoDB" id="286814at2759"/>
<comment type="caution">
    <text evidence="2">The sequence shown here is derived from an EMBL/GenBank/DDBJ whole genome shotgun (WGS) entry which is preliminary data.</text>
</comment>
<organism evidence="2 3">
    <name type="scientific">Rhizoctonia solani</name>
    <dbReference type="NCBI Taxonomy" id="456999"/>
    <lineage>
        <taxon>Eukaryota</taxon>
        <taxon>Fungi</taxon>
        <taxon>Dikarya</taxon>
        <taxon>Basidiomycota</taxon>
        <taxon>Agaricomycotina</taxon>
        <taxon>Agaricomycetes</taxon>
        <taxon>Cantharellales</taxon>
        <taxon>Ceratobasidiaceae</taxon>
        <taxon>Rhizoctonia</taxon>
    </lineage>
</organism>